<dbReference type="EMBL" id="NHYD01003124">
    <property type="protein sequence ID" value="PPQ82529.1"/>
    <property type="molecule type" value="Genomic_DNA"/>
</dbReference>
<dbReference type="PANTHER" id="PTHR43625:SF40">
    <property type="entry name" value="ALDO-KETO REDUCTASE YAKC [NADP(+)]"/>
    <property type="match status" value="1"/>
</dbReference>
<evidence type="ECO:0000256" key="1">
    <source>
        <dbReference type="ARBA" id="ARBA00023002"/>
    </source>
</evidence>
<feature type="domain" description="NADP-dependent oxidoreductase" evidence="3">
    <location>
        <begin position="16"/>
        <end position="115"/>
    </location>
</feature>
<dbReference type="InterPro" id="IPR036812">
    <property type="entry name" value="NAD(P)_OxRdtase_dom_sf"/>
</dbReference>
<dbReference type="PANTHER" id="PTHR43625">
    <property type="entry name" value="AFLATOXIN B1 ALDEHYDE REDUCTASE"/>
    <property type="match status" value="1"/>
</dbReference>
<dbReference type="PRINTS" id="PR00069">
    <property type="entry name" value="ALDKETRDTASE"/>
</dbReference>
<proteinExistence type="predicted"/>
<feature type="domain" description="NADP-dependent oxidoreductase" evidence="3">
    <location>
        <begin position="116"/>
        <end position="208"/>
    </location>
</feature>
<dbReference type="SUPFAM" id="SSF51430">
    <property type="entry name" value="NAD(P)-linked oxidoreductase"/>
    <property type="match status" value="2"/>
</dbReference>
<keyword evidence="1" id="KW-0560">Oxidoreductase</keyword>
<name>A0A409WVM9_PSICY</name>
<feature type="compositionally biased region" description="Basic and acidic residues" evidence="2">
    <location>
        <begin position="301"/>
        <end position="310"/>
    </location>
</feature>
<dbReference type="Gene3D" id="3.20.20.100">
    <property type="entry name" value="NADP-dependent oxidoreductase domain"/>
    <property type="match status" value="3"/>
</dbReference>
<evidence type="ECO:0000259" key="3">
    <source>
        <dbReference type="Pfam" id="PF00248"/>
    </source>
</evidence>
<dbReference type="InterPro" id="IPR020471">
    <property type="entry name" value="AKR"/>
</dbReference>
<comment type="caution">
    <text evidence="4">The sequence shown here is derived from an EMBL/GenBank/DDBJ whole genome shotgun (WGS) entry which is preliminary data.</text>
</comment>
<dbReference type="InParanoid" id="A0A409WVM9"/>
<dbReference type="GO" id="GO:0005737">
    <property type="term" value="C:cytoplasm"/>
    <property type="evidence" value="ECO:0007669"/>
    <property type="project" value="TreeGrafter"/>
</dbReference>
<dbReference type="Proteomes" id="UP000283269">
    <property type="component" value="Unassembled WGS sequence"/>
</dbReference>
<feature type="domain" description="NADP-dependent oxidoreductase" evidence="3">
    <location>
        <begin position="380"/>
        <end position="667"/>
    </location>
</feature>
<sequence length="695" mass="76563">MSLPTRKIGNDSVTAIGFGLMGMSAFYGPIDSDEERFKVLNVALEAGCTNWDSANIYGDSEELLGRWFKKSGKRNDIFLATKFGFTPSGANNTPEYIKSCCDESLKKLGIETIDLTGKIRNIGLSEVSGATLRRAYAVHPIAAVQIEYSPFCLDMEQDRVGLLSACNELGVTIVAYSPLGRGLLTGKYLTASRVSVQNTTPQRVKFASPGSLRKVKTLSPFRYLKENLHSVEVKLTPEEITEIRKAAEKADELHIERYPLQMMREVFADTIATRKDLDKEGSINSASGLTNGLPMVSYQKSNDDIPNDDRRKNIPTDLTENLVALSIKLPPGDISRIRKLVIAINPTFIGQHDVSAIGFGLMGLSAYYGPIDNDEERFKVCNGSMRHSLLTLSLTDHMKVLDAALEAGCTNWDSSDIYGDSEELLGKWFKRTGKRDQIFLATKFGSTPEGPNGKPEYVRSAIESSLKKLGVDTIDLYYIHRIDQTVPIEVTIRALAELVKEGKIRYLGLSEMSAATLRRAHAVHPISAIQIEYSPFFLDIENEKVGLLETCRELGIAVVAYSPLGRGMLTGAYKSHDDIPDGEWRKTIPKFSRENFPNILKLVAGFQDVGKNHGATAGQVALAWLLAQGDDIIPIPGTKKIKYLKENLGAADVRLSPEEIARIRNLAETVNTAVGGLERYPVGEMVHLLADTPEL</sequence>
<reference evidence="4 5" key="1">
    <citation type="journal article" date="2018" name="Evol. Lett.">
        <title>Horizontal gene cluster transfer increased hallucinogenic mushroom diversity.</title>
        <authorList>
            <person name="Reynolds H.T."/>
            <person name="Vijayakumar V."/>
            <person name="Gluck-Thaler E."/>
            <person name="Korotkin H.B."/>
            <person name="Matheny P.B."/>
            <person name="Slot J.C."/>
        </authorList>
    </citation>
    <scope>NUCLEOTIDE SEQUENCE [LARGE SCALE GENOMIC DNA]</scope>
    <source>
        <strain evidence="4 5">2631</strain>
    </source>
</reference>
<dbReference type="OrthoDB" id="37537at2759"/>
<organism evidence="4 5">
    <name type="scientific">Psilocybe cyanescens</name>
    <dbReference type="NCBI Taxonomy" id="93625"/>
    <lineage>
        <taxon>Eukaryota</taxon>
        <taxon>Fungi</taxon>
        <taxon>Dikarya</taxon>
        <taxon>Basidiomycota</taxon>
        <taxon>Agaricomycotina</taxon>
        <taxon>Agaricomycetes</taxon>
        <taxon>Agaricomycetidae</taxon>
        <taxon>Agaricales</taxon>
        <taxon>Agaricineae</taxon>
        <taxon>Strophariaceae</taxon>
        <taxon>Psilocybe</taxon>
    </lineage>
</organism>
<evidence type="ECO:0000313" key="4">
    <source>
        <dbReference type="EMBL" id="PPQ82529.1"/>
    </source>
</evidence>
<keyword evidence="5" id="KW-1185">Reference proteome</keyword>
<dbReference type="AlphaFoldDB" id="A0A409WVM9"/>
<evidence type="ECO:0000313" key="5">
    <source>
        <dbReference type="Proteomes" id="UP000283269"/>
    </source>
</evidence>
<dbReference type="Pfam" id="PF00248">
    <property type="entry name" value="Aldo_ket_red"/>
    <property type="match status" value="3"/>
</dbReference>
<dbReference type="STRING" id="93625.A0A409WVM9"/>
<protein>
    <recommendedName>
        <fullName evidence="3">NADP-dependent oxidoreductase domain-containing protein</fullName>
    </recommendedName>
</protein>
<dbReference type="InterPro" id="IPR050791">
    <property type="entry name" value="Aldo-Keto_reductase"/>
</dbReference>
<dbReference type="InterPro" id="IPR023210">
    <property type="entry name" value="NADP_OxRdtase_dom"/>
</dbReference>
<accession>A0A409WVM9</accession>
<gene>
    <name evidence="4" type="ORF">CVT25_007138</name>
</gene>
<evidence type="ECO:0000256" key="2">
    <source>
        <dbReference type="SAM" id="MobiDB-lite"/>
    </source>
</evidence>
<feature type="region of interest" description="Disordered" evidence="2">
    <location>
        <begin position="282"/>
        <end position="310"/>
    </location>
</feature>
<dbReference type="GO" id="GO:0016491">
    <property type="term" value="F:oxidoreductase activity"/>
    <property type="evidence" value="ECO:0007669"/>
    <property type="project" value="UniProtKB-KW"/>
</dbReference>